<keyword evidence="6" id="KW-0735">Signal-anchor</keyword>
<dbReference type="Gene3D" id="2.60.370.10">
    <property type="entry name" value="Ctag/Cox11"/>
    <property type="match status" value="1"/>
</dbReference>
<comment type="similarity">
    <text evidence="3">Belongs to the COX11/CtaG family.</text>
</comment>
<keyword evidence="9 10" id="KW-0472">Membrane</keyword>
<dbReference type="OrthoDB" id="9804841at2"/>
<comment type="caution">
    <text evidence="11">The sequence shown here is derived from an EMBL/GenBank/DDBJ whole genome shotgun (WGS) entry which is preliminary data.</text>
</comment>
<dbReference type="GO" id="GO:0005507">
    <property type="term" value="F:copper ion binding"/>
    <property type="evidence" value="ECO:0007669"/>
    <property type="project" value="InterPro"/>
</dbReference>
<dbReference type="Proteomes" id="UP000256774">
    <property type="component" value="Unassembled WGS sequence"/>
</dbReference>
<evidence type="ECO:0000256" key="4">
    <source>
        <dbReference type="ARBA" id="ARBA00015384"/>
    </source>
</evidence>
<dbReference type="AlphaFoldDB" id="A0A3E0H9X3"/>
<evidence type="ECO:0000256" key="3">
    <source>
        <dbReference type="ARBA" id="ARBA00009620"/>
    </source>
</evidence>
<gene>
    <name evidence="11" type="ORF">DFR26_0719</name>
</gene>
<name>A0A3E0H9X3_9GAMM</name>
<keyword evidence="5 10" id="KW-0812">Transmembrane</keyword>
<evidence type="ECO:0000256" key="1">
    <source>
        <dbReference type="ARBA" id="ARBA00004007"/>
    </source>
</evidence>
<keyword evidence="8" id="KW-0186">Copper</keyword>
<evidence type="ECO:0000313" key="12">
    <source>
        <dbReference type="Proteomes" id="UP000256774"/>
    </source>
</evidence>
<dbReference type="Pfam" id="PF04442">
    <property type="entry name" value="CtaG_Cox11"/>
    <property type="match status" value="1"/>
</dbReference>
<evidence type="ECO:0000256" key="10">
    <source>
        <dbReference type="SAM" id="Phobius"/>
    </source>
</evidence>
<feature type="transmembrane region" description="Helical" evidence="10">
    <location>
        <begin position="12"/>
        <end position="33"/>
    </location>
</feature>
<sequence>MTMPASQKRQLRVLSLSVVGMFVFAVFLMPPLYDAFCELTGLNGKTNNTAAAATSEVDLERTITVEFLTSVDAGLPWQFTGERNAIEVHPGQINTVNFAVVNNAGQAIIGRAIPSVSPAQGASHLKKTECFCFREQTLQAGQTLDMPVVFYIDPDLPKSIKTITLAYRFYRHQEPKI</sequence>
<dbReference type="EMBL" id="QUNR01000001">
    <property type="protein sequence ID" value="REH40518.1"/>
    <property type="molecule type" value="Genomic_DNA"/>
</dbReference>
<keyword evidence="12" id="KW-1185">Reference proteome</keyword>
<dbReference type="NCBIfam" id="NF003465">
    <property type="entry name" value="PRK05089.1"/>
    <property type="match status" value="1"/>
</dbReference>
<proteinExistence type="inferred from homology"/>
<dbReference type="InterPro" id="IPR023471">
    <property type="entry name" value="CtaG/Cox11_dom_sf"/>
</dbReference>
<evidence type="ECO:0000256" key="6">
    <source>
        <dbReference type="ARBA" id="ARBA00022968"/>
    </source>
</evidence>
<dbReference type="SUPFAM" id="SSF110111">
    <property type="entry name" value="Ctag/Cox11"/>
    <property type="match status" value="1"/>
</dbReference>
<evidence type="ECO:0000256" key="8">
    <source>
        <dbReference type="ARBA" id="ARBA00023008"/>
    </source>
</evidence>
<dbReference type="PANTHER" id="PTHR21320:SF3">
    <property type="entry name" value="CYTOCHROME C OXIDASE ASSEMBLY PROTEIN COX11, MITOCHONDRIAL-RELATED"/>
    <property type="match status" value="1"/>
</dbReference>
<evidence type="ECO:0000256" key="9">
    <source>
        <dbReference type="ARBA" id="ARBA00023136"/>
    </source>
</evidence>
<evidence type="ECO:0000313" key="11">
    <source>
        <dbReference type="EMBL" id="REH40518.1"/>
    </source>
</evidence>
<dbReference type="PANTHER" id="PTHR21320">
    <property type="entry name" value="CYTOCHROME C OXIDASE ASSEMBLY PROTEIN COX11-RELATED"/>
    <property type="match status" value="1"/>
</dbReference>
<organism evidence="11 12">
    <name type="scientific">Paraperlucidibaca baekdonensis</name>
    <dbReference type="NCBI Taxonomy" id="748120"/>
    <lineage>
        <taxon>Bacteria</taxon>
        <taxon>Pseudomonadati</taxon>
        <taxon>Pseudomonadota</taxon>
        <taxon>Gammaproteobacteria</taxon>
        <taxon>Moraxellales</taxon>
        <taxon>Moraxellaceae</taxon>
        <taxon>Paraperlucidibaca</taxon>
    </lineage>
</organism>
<evidence type="ECO:0000256" key="2">
    <source>
        <dbReference type="ARBA" id="ARBA00004382"/>
    </source>
</evidence>
<accession>A0A3E0H9X3</accession>
<dbReference type="InterPro" id="IPR007533">
    <property type="entry name" value="Cyt_c_oxidase_assmbl_CtaG"/>
</dbReference>
<keyword evidence="7 10" id="KW-1133">Transmembrane helix</keyword>
<dbReference type="RefSeq" id="WP_116207547.1">
    <property type="nucleotide sequence ID" value="NZ_QUNR01000001.1"/>
</dbReference>
<comment type="function">
    <text evidence="1">Exerts its effect at some terminal stage of cytochrome c oxidase synthesis, probably by being involved in the insertion of the copper B into subunit I.</text>
</comment>
<reference evidence="11 12" key="1">
    <citation type="submission" date="2018-08" db="EMBL/GenBank/DDBJ databases">
        <title>Genomic Encyclopedia of Type Strains, Phase IV (KMG-IV): sequencing the most valuable type-strain genomes for metagenomic binning, comparative biology and taxonomic classification.</title>
        <authorList>
            <person name="Goeker M."/>
        </authorList>
    </citation>
    <scope>NUCLEOTIDE SEQUENCE [LARGE SCALE GENOMIC DNA]</scope>
    <source>
        <strain evidence="11 12">DSM 26022</strain>
    </source>
</reference>
<dbReference type="PIRSF" id="PIRSF005413">
    <property type="entry name" value="COX11"/>
    <property type="match status" value="1"/>
</dbReference>
<evidence type="ECO:0000256" key="5">
    <source>
        <dbReference type="ARBA" id="ARBA00022692"/>
    </source>
</evidence>
<dbReference type="GO" id="GO:0005886">
    <property type="term" value="C:plasma membrane"/>
    <property type="evidence" value="ECO:0007669"/>
    <property type="project" value="UniProtKB-SubCell"/>
</dbReference>
<evidence type="ECO:0000256" key="7">
    <source>
        <dbReference type="ARBA" id="ARBA00022989"/>
    </source>
</evidence>
<comment type="subcellular location">
    <subcellularLocation>
        <location evidence="2">Cell inner membrane</location>
        <topology evidence="2">Single-pass type II membrane protein</topology>
        <orientation evidence="2">Periplasmic side</orientation>
    </subcellularLocation>
</comment>
<protein>
    <recommendedName>
        <fullName evidence="4">Cytochrome c oxidase assembly protein CtaG</fullName>
    </recommendedName>
</protein>